<sequence length="122" mass="13799">MWLKEHYYKVLTRRVSDGCTVFRIVFLSDCEVYRGHFPGHPVCPGAFNIQMVKECTMEVSGKALHIRTIKLCRLTAVVSPCTCTELDVAVRLSPVEDGLEVRARVADGEQVYMEYKGLMTVV</sequence>
<evidence type="ECO:0000313" key="2">
    <source>
        <dbReference type="EMBL" id="VYU64995.1"/>
    </source>
</evidence>
<gene>
    <name evidence="2" type="ORF">PCLFYP37_00458</name>
</gene>
<dbReference type="InterPro" id="IPR054545">
    <property type="entry name" value="ApeI-like"/>
</dbReference>
<proteinExistence type="predicted"/>
<evidence type="ECO:0000259" key="1">
    <source>
        <dbReference type="Pfam" id="PF22818"/>
    </source>
</evidence>
<dbReference type="AlphaFoldDB" id="A0A6N3GKY5"/>
<reference evidence="2" key="1">
    <citation type="submission" date="2019-11" db="EMBL/GenBank/DDBJ databases">
        <authorList>
            <person name="Feng L."/>
        </authorList>
    </citation>
    <scope>NUCLEOTIDE SEQUENCE</scope>
    <source>
        <strain evidence="2">PclaraLFYP37</strain>
    </source>
</reference>
<feature type="domain" description="ApeI dehydratase-like" evidence="1">
    <location>
        <begin position="17"/>
        <end position="91"/>
    </location>
</feature>
<dbReference type="Gene3D" id="3.10.129.10">
    <property type="entry name" value="Hotdog Thioesterase"/>
    <property type="match status" value="1"/>
</dbReference>
<dbReference type="EMBL" id="CACRUT010000031">
    <property type="protein sequence ID" value="VYU64995.1"/>
    <property type="molecule type" value="Genomic_DNA"/>
</dbReference>
<dbReference type="Pfam" id="PF22818">
    <property type="entry name" value="ApeI-like"/>
    <property type="match status" value="1"/>
</dbReference>
<accession>A0A6N3GKY5</accession>
<dbReference type="RefSeq" id="WP_412441588.1">
    <property type="nucleotide sequence ID" value="NZ_CACRUT010000031.1"/>
</dbReference>
<name>A0A6N3GKY5_9BACT</name>
<protein>
    <recommendedName>
        <fullName evidence="1">ApeI dehydratase-like domain-containing protein</fullName>
    </recommendedName>
</protein>
<organism evidence="2">
    <name type="scientific">Paraprevotella clara</name>
    <dbReference type="NCBI Taxonomy" id="454154"/>
    <lineage>
        <taxon>Bacteria</taxon>
        <taxon>Pseudomonadati</taxon>
        <taxon>Bacteroidota</taxon>
        <taxon>Bacteroidia</taxon>
        <taxon>Bacteroidales</taxon>
        <taxon>Prevotellaceae</taxon>
        <taxon>Paraprevotella</taxon>
    </lineage>
</organism>